<dbReference type="OrthoDB" id="1921166at2759"/>
<protein>
    <submittedName>
        <fullName evidence="2">Uncharacterized protein</fullName>
    </submittedName>
</protein>
<dbReference type="PANTHER" id="PTHR31197">
    <property type="entry name" value="OS01G0612600 PROTEIN"/>
    <property type="match status" value="1"/>
</dbReference>
<feature type="region of interest" description="Disordered" evidence="1">
    <location>
        <begin position="317"/>
        <end position="364"/>
    </location>
</feature>
<proteinExistence type="predicted"/>
<feature type="compositionally biased region" description="Polar residues" evidence="1">
    <location>
        <begin position="332"/>
        <end position="351"/>
    </location>
</feature>
<accession>A0A8T2VG95</accession>
<dbReference type="Proteomes" id="UP000825935">
    <property type="component" value="Chromosome 1"/>
</dbReference>
<dbReference type="EMBL" id="CM035406">
    <property type="protein sequence ID" value="KAH7447527.1"/>
    <property type="molecule type" value="Genomic_DNA"/>
</dbReference>
<reference evidence="2" key="1">
    <citation type="submission" date="2021-08" db="EMBL/GenBank/DDBJ databases">
        <title>WGS assembly of Ceratopteris richardii.</title>
        <authorList>
            <person name="Marchant D.B."/>
            <person name="Chen G."/>
            <person name="Jenkins J."/>
            <person name="Shu S."/>
            <person name="Leebens-Mack J."/>
            <person name="Grimwood J."/>
            <person name="Schmutz J."/>
            <person name="Soltis P."/>
            <person name="Soltis D."/>
            <person name="Chen Z.-H."/>
        </authorList>
    </citation>
    <scope>NUCLEOTIDE SEQUENCE</scope>
    <source>
        <strain evidence="2">Whitten #5841</strain>
        <tissue evidence="2">Leaf</tissue>
    </source>
</reference>
<comment type="caution">
    <text evidence="2">The sequence shown here is derived from an EMBL/GenBank/DDBJ whole genome shotgun (WGS) entry which is preliminary data.</text>
</comment>
<feature type="compositionally biased region" description="Basic and acidic residues" evidence="1">
    <location>
        <begin position="1"/>
        <end position="16"/>
    </location>
</feature>
<dbReference type="OMA" id="PICMNPP"/>
<sequence length="364" mass="41341">MPKDKHNRHHSSERNRYHAYKRLSRSGDEQDGAKDEASENSFADREWEDVTCPICMEFPHNAVLLCCSSHEKGCRPYMCNTSYRHSNCLDQYHKAQQGVLKNHLSRESLPEIVHEAGRPYNGTRRTSHGSDSAVHYTAVNVAQENLGTEVAVSNSDLEVDAIEQFDPSSSCSRSDMMGLLCPLCRGKVKGWIVVQAARDHLNHKVRSCAQEACLFAGTYEELRLHARREHPFARPFEVDPDRQRNWSRLQRRRDLADVMSTVMPSATMLGDVMVDDDLEEDEFIDFPGDDGHFWTAFLLFQVFGPATSVMSESVHVRSRPSVPHRGLRRGQPVSNDTMQSDTVSDNNSPELSRSSRRHSRRAEG</sequence>
<feature type="region of interest" description="Disordered" evidence="1">
    <location>
        <begin position="1"/>
        <end position="42"/>
    </location>
</feature>
<keyword evidence="3" id="KW-1185">Reference proteome</keyword>
<evidence type="ECO:0000313" key="2">
    <source>
        <dbReference type="EMBL" id="KAH7447527.1"/>
    </source>
</evidence>
<dbReference type="Pfam" id="PF07800">
    <property type="entry name" value="DUF1644"/>
    <property type="match status" value="1"/>
</dbReference>
<evidence type="ECO:0000256" key="1">
    <source>
        <dbReference type="SAM" id="MobiDB-lite"/>
    </source>
</evidence>
<feature type="compositionally biased region" description="Basic residues" evidence="1">
    <location>
        <begin position="354"/>
        <end position="364"/>
    </location>
</feature>
<dbReference type="InterPro" id="IPR012866">
    <property type="entry name" value="DUF1644"/>
</dbReference>
<dbReference type="AlphaFoldDB" id="A0A8T2VG95"/>
<name>A0A8T2VG95_CERRI</name>
<gene>
    <name evidence="2" type="ORF">KP509_01G110300</name>
</gene>
<feature type="compositionally biased region" description="Basic and acidic residues" evidence="1">
    <location>
        <begin position="25"/>
        <end position="42"/>
    </location>
</feature>
<dbReference type="PANTHER" id="PTHR31197:SF5">
    <property type="entry name" value="OS01G0612600 PROTEIN"/>
    <property type="match status" value="1"/>
</dbReference>
<evidence type="ECO:0000313" key="3">
    <source>
        <dbReference type="Proteomes" id="UP000825935"/>
    </source>
</evidence>
<organism evidence="2 3">
    <name type="scientific">Ceratopteris richardii</name>
    <name type="common">Triangle waterfern</name>
    <dbReference type="NCBI Taxonomy" id="49495"/>
    <lineage>
        <taxon>Eukaryota</taxon>
        <taxon>Viridiplantae</taxon>
        <taxon>Streptophyta</taxon>
        <taxon>Embryophyta</taxon>
        <taxon>Tracheophyta</taxon>
        <taxon>Polypodiopsida</taxon>
        <taxon>Polypodiidae</taxon>
        <taxon>Polypodiales</taxon>
        <taxon>Pteridineae</taxon>
        <taxon>Pteridaceae</taxon>
        <taxon>Parkerioideae</taxon>
        <taxon>Ceratopteris</taxon>
    </lineage>
</organism>